<dbReference type="PANTHER" id="PTHR33908:SF3">
    <property type="entry name" value="UNDECAPRENYL PHOSPHATE-ALPHA-4-AMINO-4-DEOXY-L-ARABINOSE ARABINOSYL TRANSFERASE"/>
    <property type="match status" value="1"/>
</dbReference>
<evidence type="ECO:0000256" key="1">
    <source>
        <dbReference type="ARBA" id="ARBA00004651"/>
    </source>
</evidence>
<keyword evidence="4" id="KW-0808">Transferase</keyword>
<dbReference type="Proteomes" id="UP000034231">
    <property type="component" value="Unassembled WGS sequence"/>
</dbReference>
<keyword evidence="3" id="KW-0328">Glycosyltransferase</keyword>
<feature type="transmembrane region" description="Helical" evidence="8">
    <location>
        <begin position="368"/>
        <end position="386"/>
    </location>
</feature>
<dbReference type="EMBL" id="LBTX01000002">
    <property type="protein sequence ID" value="KKQ50763.1"/>
    <property type="molecule type" value="Genomic_DNA"/>
</dbReference>
<evidence type="ECO:0000313" key="9">
    <source>
        <dbReference type="EMBL" id="KKQ50763.1"/>
    </source>
</evidence>
<evidence type="ECO:0000256" key="5">
    <source>
        <dbReference type="ARBA" id="ARBA00022692"/>
    </source>
</evidence>
<evidence type="ECO:0000256" key="3">
    <source>
        <dbReference type="ARBA" id="ARBA00022676"/>
    </source>
</evidence>
<keyword evidence="5 8" id="KW-0812">Transmembrane</keyword>
<evidence type="ECO:0000256" key="2">
    <source>
        <dbReference type="ARBA" id="ARBA00022475"/>
    </source>
</evidence>
<feature type="transmembrane region" description="Helical" evidence="8">
    <location>
        <begin position="172"/>
        <end position="192"/>
    </location>
</feature>
<dbReference type="AlphaFoldDB" id="A0A0G0I624"/>
<dbReference type="GO" id="GO:0005886">
    <property type="term" value="C:plasma membrane"/>
    <property type="evidence" value="ECO:0007669"/>
    <property type="project" value="UniProtKB-SubCell"/>
</dbReference>
<feature type="transmembrane region" description="Helical" evidence="8">
    <location>
        <begin position="199"/>
        <end position="219"/>
    </location>
</feature>
<comment type="subcellular location">
    <subcellularLocation>
        <location evidence="1">Cell membrane</location>
        <topology evidence="1">Multi-pass membrane protein</topology>
    </subcellularLocation>
</comment>
<protein>
    <recommendedName>
        <fullName evidence="11">Glycosyltransferase RgtA/B/C/D-like domain-containing protein</fullName>
    </recommendedName>
</protein>
<evidence type="ECO:0000256" key="4">
    <source>
        <dbReference type="ARBA" id="ARBA00022679"/>
    </source>
</evidence>
<feature type="transmembrane region" description="Helical" evidence="8">
    <location>
        <begin position="132"/>
        <end position="152"/>
    </location>
</feature>
<evidence type="ECO:0000256" key="6">
    <source>
        <dbReference type="ARBA" id="ARBA00022989"/>
    </source>
</evidence>
<name>A0A0G0I624_9BACT</name>
<dbReference type="GO" id="GO:0016763">
    <property type="term" value="F:pentosyltransferase activity"/>
    <property type="evidence" value="ECO:0007669"/>
    <property type="project" value="TreeGrafter"/>
</dbReference>
<keyword evidence="7 8" id="KW-0472">Membrane</keyword>
<dbReference type="GO" id="GO:0010041">
    <property type="term" value="P:response to iron(III) ion"/>
    <property type="evidence" value="ECO:0007669"/>
    <property type="project" value="TreeGrafter"/>
</dbReference>
<organism evidence="9 10">
    <name type="scientific">Candidatus Shapirobacteria bacterium GW2011_GWE1_38_10</name>
    <dbReference type="NCBI Taxonomy" id="1618488"/>
    <lineage>
        <taxon>Bacteria</taxon>
        <taxon>Candidatus Shapironibacteriota</taxon>
    </lineage>
</organism>
<keyword evidence="2" id="KW-1003">Cell membrane</keyword>
<evidence type="ECO:0008006" key="11">
    <source>
        <dbReference type="Google" id="ProtNLM"/>
    </source>
</evidence>
<evidence type="ECO:0000256" key="7">
    <source>
        <dbReference type="ARBA" id="ARBA00023136"/>
    </source>
</evidence>
<feature type="transmembrane region" description="Helical" evidence="8">
    <location>
        <begin position="393"/>
        <end position="412"/>
    </location>
</feature>
<comment type="caution">
    <text evidence="9">The sequence shown here is derived from an EMBL/GenBank/DDBJ whole genome shotgun (WGS) entry which is preliminary data.</text>
</comment>
<sequence>MKTKRLILLILIILFAGFIRVFKISTLPPALYYDEVDAGYQAMVFNQNQTDYYGNKFPVHFHSFGDYRTSLHIYSISLLQQFTKNQDLSVRLPSAIYGVLSVLVLYLITKSLIPSFLLALSPWAIHYSRIGFEVSGMTLCLLLGILFWKQFINSKKNIFIYLSALFFCLSPYFYSTAKLIILIIAVLIAVIWRKEILKLGLKSLILPVLFAVLLLVPMARDTLGGKAGYRFSYIGIFTLPHREQVVDTLRYQDASIDHPDEIGVSTSLISKIVHNKYQLIAQRFISNYVNSFSSDFLFLKGDNNTRHGFGNHGLLYLIDVVFVFIGLSIFFFKDKKNKLSSFFFCLLIFSPIPYALTRDSDFPHATRLILMLPSIIYFSYLGIAYLRTKYRFFIFLLIPIYGIFFLNFWHYYNYHYPNESARVWNMGMEEAVITTSNYPDSPLVYSDDYLSFVSFFLYYHPYKLNQNDSLQNHLSQLSNDSFSGQQIDQKYYFGHVNWTNLSHFPQNTVYVIPASEYKINSFPNFRIIKKINKIYETQEEIYIIQHNEN</sequence>
<accession>A0A0G0I624</accession>
<dbReference type="GO" id="GO:0009103">
    <property type="term" value="P:lipopolysaccharide biosynthetic process"/>
    <property type="evidence" value="ECO:0007669"/>
    <property type="project" value="UniProtKB-ARBA"/>
</dbReference>
<feature type="transmembrane region" description="Helical" evidence="8">
    <location>
        <begin position="339"/>
        <end position="356"/>
    </location>
</feature>
<evidence type="ECO:0000256" key="8">
    <source>
        <dbReference type="SAM" id="Phobius"/>
    </source>
</evidence>
<feature type="transmembrane region" description="Helical" evidence="8">
    <location>
        <begin position="313"/>
        <end position="332"/>
    </location>
</feature>
<dbReference type="PANTHER" id="PTHR33908">
    <property type="entry name" value="MANNOSYLTRANSFERASE YKCB-RELATED"/>
    <property type="match status" value="1"/>
</dbReference>
<dbReference type="InterPro" id="IPR050297">
    <property type="entry name" value="LipidA_mod_glycosyltrf_83"/>
</dbReference>
<keyword evidence="6 8" id="KW-1133">Transmembrane helix</keyword>
<gene>
    <name evidence="9" type="ORF">US68_C0002G0040</name>
</gene>
<evidence type="ECO:0000313" key="10">
    <source>
        <dbReference type="Proteomes" id="UP000034231"/>
    </source>
</evidence>
<proteinExistence type="predicted"/>
<feature type="transmembrane region" description="Helical" evidence="8">
    <location>
        <begin position="95"/>
        <end position="120"/>
    </location>
</feature>
<reference evidence="9 10" key="1">
    <citation type="journal article" date="2015" name="Nature">
        <title>rRNA introns, odd ribosomes, and small enigmatic genomes across a large radiation of phyla.</title>
        <authorList>
            <person name="Brown C.T."/>
            <person name="Hug L.A."/>
            <person name="Thomas B.C."/>
            <person name="Sharon I."/>
            <person name="Castelle C.J."/>
            <person name="Singh A."/>
            <person name="Wilkins M.J."/>
            <person name="Williams K.H."/>
            <person name="Banfield J.F."/>
        </authorList>
    </citation>
    <scope>NUCLEOTIDE SEQUENCE [LARGE SCALE GENOMIC DNA]</scope>
</reference>